<proteinExistence type="predicted"/>
<accession>A0A1H5TTV8</accession>
<feature type="domain" description="Haem-binding" evidence="1">
    <location>
        <begin position="12"/>
        <end position="147"/>
    </location>
</feature>
<evidence type="ECO:0000313" key="2">
    <source>
        <dbReference type="EMBL" id="SEF65481.1"/>
    </source>
</evidence>
<organism evidence="2 3">
    <name type="scientific">Sphingobacterium lactis</name>
    <dbReference type="NCBI Taxonomy" id="797291"/>
    <lineage>
        <taxon>Bacteria</taxon>
        <taxon>Pseudomonadati</taxon>
        <taxon>Bacteroidota</taxon>
        <taxon>Sphingobacteriia</taxon>
        <taxon>Sphingobacteriales</taxon>
        <taxon>Sphingobacteriaceae</taxon>
        <taxon>Sphingobacterium</taxon>
    </lineage>
</organism>
<dbReference type="RefSeq" id="WP_072885944.1">
    <property type="nucleotide sequence ID" value="NZ_CP049246.1"/>
</dbReference>
<dbReference type="AlphaFoldDB" id="A0A1H5TTV8"/>
<name>A0A1H5TTV8_9SPHI</name>
<evidence type="ECO:0000259" key="1">
    <source>
        <dbReference type="SMART" id="SM01235"/>
    </source>
</evidence>
<dbReference type="SMART" id="SM01235">
    <property type="entry name" value="Haem_bd"/>
    <property type="match status" value="1"/>
</dbReference>
<dbReference type="OrthoDB" id="196738at2"/>
<keyword evidence="3" id="KW-1185">Reference proteome</keyword>
<dbReference type="InterPro" id="IPR025992">
    <property type="entry name" value="Haem-bd"/>
</dbReference>
<reference evidence="3" key="1">
    <citation type="submission" date="2016-10" db="EMBL/GenBank/DDBJ databases">
        <authorList>
            <person name="Varghese N."/>
            <person name="Submissions S."/>
        </authorList>
    </citation>
    <scope>NUCLEOTIDE SEQUENCE [LARGE SCALE GENOMIC DNA]</scope>
    <source>
        <strain evidence="3">DSM 22361</strain>
    </source>
</reference>
<dbReference type="EMBL" id="FNUT01000002">
    <property type="protein sequence ID" value="SEF65481.1"/>
    <property type="molecule type" value="Genomic_DNA"/>
</dbReference>
<dbReference type="Proteomes" id="UP000236731">
    <property type="component" value="Unassembled WGS sequence"/>
</dbReference>
<dbReference type="GO" id="GO:0020037">
    <property type="term" value="F:heme binding"/>
    <property type="evidence" value="ECO:0007669"/>
    <property type="project" value="InterPro"/>
</dbReference>
<sequence length="151" mass="17459">MTIKKKIILGLAVVLIAIQFFQPLRNQAVEVPATHIERVYTVPQNVKAILVQSCYDCHSNNTHYPWYSRIQPGAWYMAEHIKKGKEELNFSEFGDYSVRRQRNKFRAMAGQVKDGEMPLSSYTLIHRNAVLSPEDKQVLIAWFSTMEDSIK</sequence>
<dbReference type="GO" id="GO:0009055">
    <property type="term" value="F:electron transfer activity"/>
    <property type="evidence" value="ECO:0007669"/>
    <property type="project" value="InterPro"/>
</dbReference>
<dbReference type="InterPro" id="IPR036909">
    <property type="entry name" value="Cyt_c-like_dom_sf"/>
</dbReference>
<gene>
    <name evidence="2" type="ORF">SAMN05421877_10262</name>
</gene>
<evidence type="ECO:0000313" key="3">
    <source>
        <dbReference type="Proteomes" id="UP000236731"/>
    </source>
</evidence>
<dbReference type="SUPFAM" id="SSF46626">
    <property type="entry name" value="Cytochrome c"/>
    <property type="match status" value="1"/>
</dbReference>
<dbReference type="Pfam" id="PF14376">
    <property type="entry name" value="Haem_bd"/>
    <property type="match status" value="1"/>
</dbReference>
<protein>
    <submittedName>
        <fullName evidence="2">Haem-binding domain-containing protein</fullName>
    </submittedName>
</protein>